<sequence>MGGQRPVEMVGAHGFQQSSQLTFWCGVLADCGTVWRHGCRHRASTDGFTACPASGEGTAHSTNQACDCKQSRTHKKAPQCGAFSYRTGPCGGVDAATEPPWTDSRRVPRAVRAPRTRPTRLVTASNRAPTKKPRNAGLFLIENADRNQRFIELKNSSLDLVVFILSSRNSIAAISSIGCSSLRRIQIFCSSSGSINRSSRRVPERLMSIAG</sequence>
<gene>
    <name evidence="2" type="ORF">CFBP7900_39220</name>
</gene>
<organism evidence="2 3">
    <name type="scientific">Xanthomonas hortorum pv. carotae</name>
    <dbReference type="NCBI Taxonomy" id="487904"/>
    <lineage>
        <taxon>Bacteria</taxon>
        <taxon>Pseudomonadati</taxon>
        <taxon>Pseudomonadota</taxon>
        <taxon>Gammaproteobacteria</taxon>
        <taxon>Lysobacterales</taxon>
        <taxon>Lysobacteraceae</taxon>
        <taxon>Xanthomonas</taxon>
    </lineage>
</organism>
<evidence type="ECO:0000313" key="2">
    <source>
        <dbReference type="EMBL" id="CAD0363279.1"/>
    </source>
</evidence>
<reference evidence="2 3" key="1">
    <citation type="submission" date="2020-07" db="EMBL/GenBank/DDBJ databases">
        <authorList>
            <person name="Pothier F. J."/>
        </authorList>
    </citation>
    <scope>NUCLEOTIDE SEQUENCE [LARGE SCALE GENOMIC DNA]</scope>
    <source>
        <strain evidence="2 3">CFBP 7900</strain>
    </source>
</reference>
<dbReference type="Proteomes" id="UP000587508">
    <property type="component" value="Unassembled WGS sequence"/>
</dbReference>
<accession>A0A6V7FIV2</accession>
<comment type="caution">
    <text evidence="2">The sequence shown here is derived from an EMBL/GenBank/DDBJ whole genome shotgun (WGS) entry which is preliminary data.</text>
</comment>
<feature type="region of interest" description="Disordered" evidence="1">
    <location>
        <begin position="110"/>
        <end position="129"/>
    </location>
</feature>
<protein>
    <submittedName>
        <fullName evidence="2">Uncharacterized protein</fullName>
    </submittedName>
</protein>
<name>A0A6V7FIV2_9XANT</name>
<dbReference type="EMBL" id="CAJDKC010000005">
    <property type="protein sequence ID" value="CAD0363279.1"/>
    <property type="molecule type" value="Genomic_DNA"/>
</dbReference>
<dbReference type="AlphaFoldDB" id="A0A6V7FIV2"/>
<evidence type="ECO:0000313" key="3">
    <source>
        <dbReference type="Proteomes" id="UP000587508"/>
    </source>
</evidence>
<dbReference type="EMBL" id="CAJDKC010000005">
    <property type="protein sequence ID" value="CAD0363276.1"/>
    <property type="molecule type" value="Genomic_DNA"/>
</dbReference>
<evidence type="ECO:0000256" key="1">
    <source>
        <dbReference type="SAM" id="MobiDB-lite"/>
    </source>
</evidence>
<proteinExistence type="predicted"/>